<feature type="transmembrane region" description="Helical" evidence="1">
    <location>
        <begin position="12"/>
        <end position="31"/>
    </location>
</feature>
<organism evidence="3 4">
    <name type="scientific">Neomoorella glycerini</name>
    <dbReference type="NCBI Taxonomy" id="55779"/>
    <lineage>
        <taxon>Bacteria</taxon>
        <taxon>Bacillati</taxon>
        <taxon>Bacillota</taxon>
        <taxon>Clostridia</taxon>
        <taxon>Neomoorellales</taxon>
        <taxon>Neomoorellaceae</taxon>
        <taxon>Neomoorella</taxon>
    </lineage>
</organism>
<gene>
    <name evidence="3" type="ORF">MGLY_35580</name>
</gene>
<evidence type="ECO:0000313" key="4">
    <source>
        <dbReference type="Proteomes" id="UP000425916"/>
    </source>
</evidence>
<dbReference type="RefSeq" id="WP_156276672.1">
    <property type="nucleotide sequence ID" value="NZ_CP046245.1"/>
</dbReference>
<dbReference type="Pfam" id="PF13400">
    <property type="entry name" value="Tad"/>
    <property type="match status" value="1"/>
</dbReference>
<accession>A0A6I5ZVN3</accession>
<geneLocation type="plasmid" evidence="3 4">
    <name>pMGLY</name>
</geneLocation>
<keyword evidence="1" id="KW-1133">Transmembrane helix</keyword>
<proteinExistence type="predicted"/>
<keyword evidence="1" id="KW-0472">Membrane</keyword>
<evidence type="ECO:0000256" key="1">
    <source>
        <dbReference type="SAM" id="Phobius"/>
    </source>
</evidence>
<keyword evidence="3" id="KW-0614">Plasmid</keyword>
<reference evidence="3 4" key="1">
    <citation type="submission" date="2019-11" db="EMBL/GenBank/DDBJ databases">
        <title>Genome sequence of Moorella glycerini DSM11254.</title>
        <authorList>
            <person name="Poehlein A."/>
            <person name="Boeer T."/>
            <person name="Daniel R."/>
        </authorList>
    </citation>
    <scope>NUCLEOTIDE SEQUENCE [LARGE SCALE GENOMIC DNA]</scope>
    <source>
        <strain evidence="3 4">DSM 11254</strain>
        <plasmid evidence="3 4">pMGLY</plasmid>
    </source>
</reference>
<evidence type="ECO:0000313" key="3">
    <source>
        <dbReference type="EMBL" id="QGP94133.1"/>
    </source>
</evidence>
<feature type="domain" description="Putative Flp pilus-assembly TadG-like N-terminal" evidence="2">
    <location>
        <begin position="15"/>
        <end position="55"/>
    </location>
</feature>
<dbReference type="EMBL" id="CP046245">
    <property type="protein sequence ID" value="QGP94133.1"/>
    <property type="molecule type" value="Genomic_DNA"/>
</dbReference>
<dbReference type="InterPro" id="IPR028087">
    <property type="entry name" value="Tad_N"/>
</dbReference>
<protein>
    <recommendedName>
        <fullName evidence="2">Putative Flp pilus-assembly TadG-like N-terminal domain-containing protein</fullName>
    </recommendedName>
</protein>
<dbReference type="OrthoDB" id="1725038at2"/>
<keyword evidence="4" id="KW-1185">Reference proteome</keyword>
<dbReference type="Proteomes" id="UP000425916">
    <property type="component" value="Plasmid pMGLY"/>
</dbReference>
<evidence type="ECO:0000259" key="2">
    <source>
        <dbReference type="Pfam" id="PF13400"/>
    </source>
</evidence>
<sequence>MGFLKDERGMLATSVAMLVLPLALLVGMIFLDIGRIHFTRGQLQAAVDAAALAGALTARAVPAYRYVPVTDGGGNITGVRQELLGIRAEIDPAAAETAARETFRGNTCYLNGAEGRQRMVELDVRPTAATDDFKGKVMDANKYLVQVVARLRTFVAGPMFYLYGQADELKPVGATGISEAVVVQ</sequence>
<keyword evidence="1" id="KW-0812">Transmembrane</keyword>
<dbReference type="AlphaFoldDB" id="A0A6I5ZVN3"/>
<name>A0A6I5ZVN3_9FIRM</name>